<evidence type="ECO:0000313" key="2">
    <source>
        <dbReference type="Proteomes" id="UP000199527"/>
    </source>
</evidence>
<name>A0A1G8TWJ2_9GAMM</name>
<dbReference type="AlphaFoldDB" id="A0A1G8TWJ2"/>
<proteinExistence type="predicted"/>
<gene>
    <name evidence="1" type="ORF">SAMN04488540_108109</name>
</gene>
<dbReference type="RefSeq" id="WP_143026618.1">
    <property type="nucleotide sequence ID" value="NZ_FNEM01000008.1"/>
</dbReference>
<dbReference type="OrthoDB" id="6271594at2"/>
<keyword evidence="2" id="KW-1185">Reference proteome</keyword>
<accession>A0A1G8TWJ2</accession>
<dbReference type="Proteomes" id="UP000199527">
    <property type="component" value="Unassembled WGS sequence"/>
</dbReference>
<reference evidence="2" key="1">
    <citation type="submission" date="2016-10" db="EMBL/GenBank/DDBJ databases">
        <authorList>
            <person name="Varghese N."/>
            <person name="Submissions S."/>
        </authorList>
    </citation>
    <scope>NUCLEOTIDE SEQUENCE [LARGE SCALE GENOMIC DNA]</scope>
    <source>
        <strain evidence="2">DSM 23317</strain>
    </source>
</reference>
<sequence>MPVNKGSHYQPWATGATGSSFTAGYSSEPEIFEAAGIEADEWSHRIYVEGGSYAVAASPKSVLDKAEPTIDEIRATNCYFSYHWKVSGEPLITTVDTGCE</sequence>
<dbReference type="EMBL" id="FNEM01000008">
    <property type="protein sequence ID" value="SDJ45881.1"/>
    <property type="molecule type" value="Genomic_DNA"/>
</dbReference>
<protein>
    <submittedName>
        <fullName evidence="1">Uncharacterized protein</fullName>
    </submittedName>
</protein>
<evidence type="ECO:0000313" key="1">
    <source>
        <dbReference type="EMBL" id="SDJ45881.1"/>
    </source>
</evidence>
<organism evidence="1 2">
    <name type="scientific">Ferrimonas sediminum</name>
    <dbReference type="NCBI Taxonomy" id="718193"/>
    <lineage>
        <taxon>Bacteria</taxon>
        <taxon>Pseudomonadati</taxon>
        <taxon>Pseudomonadota</taxon>
        <taxon>Gammaproteobacteria</taxon>
        <taxon>Alteromonadales</taxon>
        <taxon>Ferrimonadaceae</taxon>
        <taxon>Ferrimonas</taxon>
    </lineage>
</organism>